<dbReference type="InterPro" id="IPR029036">
    <property type="entry name" value="P5CR_dimer"/>
</dbReference>
<dbReference type="InterPro" id="IPR028939">
    <property type="entry name" value="P5C_Rdtase_cat_N"/>
</dbReference>
<dbReference type="PIRSF" id="PIRSF000193">
    <property type="entry name" value="Pyrrol-5-carb_rd"/>
    <property type="match status" value="1"/>
</dbReference>
<keyword evidence="4" id="KW-0641">Proline biosynthesis</keyword>
<dbReference type="GO" id="GO:0004735">
    <property type="term" value="F:pyrroline-5-carboxylate reductase activity"/>
    <property type="evidence" value="ECO:0007669"/>
    <property type="project" value="UniProtKB-UniRule"/>
</dbReference>
<feature type="binding site" evidence="6">
    <location>
        <begin position="8"/>
        <end position="13"/>
    </location>
    <ligand>
        <name>NADP(+)</name>
        <dbReference type="ChEBI" id="CHEBI:58349"/>
    </ligand>
</feature>
<comment type="subcellular location">
    <subcellularLocation>
        <location evidence="4">Cytoplasm</location>
    </subcellularLocation>
</comment>
<dbReference type="RefSeq" id="WP_062022055.1">
    <property type="nucleotide sequence ID" value="NZ_LQQC01000010.1"/>
</dbReference>
<comment type="catalytic activity">
    <reaction evidence="4">
        <text>L-proline + NAD(+) = (S)-1-pyrroline-5-carboxylate + NADH + 2 H(+)</text>
        <dbReference type="Rhea" id="RHEA:14105"/>
        <dbReference type="ChEBI" id="CHEBI:15378"/>
        <dbReference type="ChEBI" id="CHEBI:17388"/>
        <dbReference type="ChEBI" id="CHEBI:57540"/>
        <dbReference type="ChEBI" id="CHEBI:57945"/>
        <dbReference type="ChEBI" id="CHEBI:60039"/>
        <dbReference type="EC" id="1.5.1.2"/>
    </reaction>
</comment>
<name>A0A150H946_9MICO</name>
<gene>
    <name evidence="4 9" type="primary">proC</name>
    <name evidence="9" type="ORF">Bravens_01574</name>
</gene>
<comment type="catalytic activity">
    <reaction evidence="4">
        <text>L-proline + NADP(+) = (S)-1-pyrroline-5-carboxylate + NADPH + 2 H(+)</text>
        <dbReference type="Rhea" id="RHEA:14109"/>
        <dbReference type="ChEBI" id="CHEBI:15378"/>
        <dbReference type="ChEBI" id="CHEBI:17388"/>
        <dbReference type="ChEBI" id="CHEBI:57783"/>
        <dbReference type="ChEBI" id="CHEBI:58349"/>
        <dbReference type="ChEBI" id="CHEBI:60039"/>
        <dbReference type="EC" id="1.5.1.2"/>
    </reaction>
</comment>
<evidence type="ECO:0000256" key="5">
    <source>
        <dbReference type="NCBIfam" id="TIGR00112"/>
    </source>
</evidence>
<evidence type="ECO:0000256" key="1">
    <source>
        <dbReference type="ARBA" id="ARBA00005525"/>
    </source>
</evidence>
<sequence length="275" mass="27863">MAVTVAIIGAGSMGSSLLKGMLSTDALSNENVRATTHSHASAQKLAQELGIRAIAAEDNANANAEAVQGADFVFLGVKPWSIRETAQSFADAVSEDTVIVSMAAGVSLETLAAAFPNNPVVRIMPNTPSAIGKGVITVSPDGKAPEVQVEELTKLLSGAGEVFTVPESAIGGMIGISGSGVAYFFLLAEKLITAGQELGLDEDTARRMAVATAEGAGLLLAGDPDPAKLRAAVAHPGGTTAAAVDSFEADGFEASVVRAARAAAEKAADMERENS</sequence>
<dbReference type="Gene3D" id="3.40.50.720">
    <property type="entry name" value="NAD(P)-binding Rossmann-like Domain"/>
    <property type="match status" value="1"/>
</dbReference>
<evidence type="ECO:0000256" key="4">
    <source>
        <dbReference type="HAMAP-Rule" id="MF_01925"/>
    </source>
</evidence>
<evidence type="ECO:0000313" key="10">
    <source>
        <dbReference type="Proteomes" id="UP000243589"/>
    </source>
</evidence>
<dbReference type="InterPro" id="IPR008927">
    <property type="entry name" value="6-PGluconate_DH-like_C_sf"/>
</dbReference>
<dbReference type="InterPro" id="IPR036291">
    <property type="entry name" value="NAD(P)-bd_dom_sf"/>
</dbReference>
<dbReference type="EMBL" id="LQQC01000010">
    <property type="protein sequence ID" value="KXZ58525.1"/>
    <property type="molecule type" value="Genomic_DNA"/>
</dbReference>
<feature type="binding site" evidence="6">
    <location>
        <position position="63"/>
    </location>
    <ligand>
        <name>NADPH</name>
        <dbReference type="ChEBI" id="CHEBI:57783"/>
    </ligand>
</feature>
<feature type="domain" description="Pyrroline-5-carboxylate reductase dimerisation" evidence="8">
    <location>
        <begin position="167"/>
        <end position="270"/>
    </location>
</feature>
<dbReference type="Pfam" id="PF03807">
    <property type="entry name" value="F420_oxidored"/>
    <property type="match status" value="1"/>
</dbReference>
<comment type="similarity">
    <text evidence="1 4">Belongs to the pyrroline-5-carboxylate reductase family.</text>
</comment>
<accession>A0A150H946</accession>
<dbReference type="Proteomes" id="UP000243589">
    <property type="component" value="Unassembled WGS sequence"/>
</dbReference>
<dbReference type="PATRIC" id="fig|479117.4.peg.1561"/>
<evidence type="ECO:0000313" key="9">
    <source>
        <dbReference type="EMBL" id="KXZ58525.1"/>
    </source>
</evidence>
<dbReference type="PANTHER" id="PTHR11645:SF0">
    <property type="entry name" value="PYRROLINE-5-CARBOXYLATE REDUCTASE 3"/>
    <property type="match status" value="1"/>
</dbReference>
<reference evidence="9 10" key="1">
    <citation type="submission" date="2016-01" db="EMBL/GenBank/DDBJ databases">
        <title>Use of Whole Genome Sequencing to ascertain that Brevibacterium massiliense (Roux, Raoult 2009) is a later heterotypic synonym of Brevibacterium ravenspurgense (Mages 2008).</title>
        <authorList>
            <person name="Bernier A.-M."/>
            <person name="Burdz T."/>
            <person name="Huynh C."/>
            <person name="Pachecho A.L."/>
            <person name="Wiebe D."/>
            <person name="Bonner C."/>
            <person name="Bernard K."/>
        </authorList>
    </citation>
    <scope>NUCLEOTIDE SEQUENCE [LARGE SCALE GENOMIC DNA]</scope>
    <source>
        <strain evidence="9 10">CCUG56047</strain>
    </source>
</reference>
<dbReference type="GO" id="GO:0055129">
    <property type="term" value="P:L-proline biosynthetic process"/>
    <property type="evidence" value="ECO:0007669"/>
    <property type="project" value="UniProtKB-UniRule"/>
</dbReference>
<keyword evidence="2 4" id="KW-0521">NADP</keyword>
<dbReference type="Pfam" id="PF14748">
    <property type="entry name" value="P5CR_dimer"/>
    <property type="match status" value="1"/>
</dbReference>
<keyword evidence="3 4" id="KW-0560">Oxidoreductase</keyword>
<evidence type="ECO:0000259" key="7">
    <source>
        <dbReference type="Pfam" id="PF03807"/>
    </source>
</evidence>
<keyword evidence="4" id="KW-0028">Amino-acid biosynthesis</keyword>
<comment type="caution">
    <text evidence="9">The sequence shown here is derived from an EMBL/GenBank/DDBJ whole genome shotgun (WGS) entry which is preliminary data.</text>
</comment>
<feature type="binding site" evidence="6">
    <location>
        <position position="36"/>
    </location>
    <ligand>
        <name>NADP(+)</name>
        <dbReference type="ChEBI" id="CHEBI:58349"/>
    </ligand>
</feature>
<dbReference type="InterPro" id="IPR000304">
    <property type="entry name" value="Pyrroline-COOH_reductase"/>
</dbReference>
<keyword evidence="4" id="KW-0963">Cytoplasm</keyword>
<dbReference type="SUPFAM" id="SSF51735">
    <property type="entry name" value="NAD(P)-binding Rossmann-fold domains"/>
    <property type="match status" value="1"/>
</dbReference>
<organism evidence="9 10">
    <name type="scientific">Brevibacterium ravenspurgense</name>
    <dbReference type="NCBI Taxonomy" id="479117"/>
    <lineage>
        <taxon>Bacteria</taxon>
        <taxon>Bacillati</taxon>
        <taxon>Actinomycetota</taxon>
        <taxon>Actinomycetes</taxon>
        <taxon>Micrococcales</taxon>
        <taxon>Brevibacteriaceae</taxon>
        <taxon>Brevibacterium</taxon>
    </lineage>
</organism>
<comment type="pathway">
    <text evidence="4">Amino-acid biosynthesis; L-proline biosynthesis; L-proline from L-glutamate 5-semialdehyde: step 1/1.</text>
</comment>
<evidence type="ECO:0000256" key="2">
    <source>
        <dbReference type="ARBA" id="ARBA00022857"/>
    </source>
</evidence>
<dbReference type="PANTHER" id="PTHR11645">
    <property type="entry name" value="PYRROLINE-5-CARBOXYLATE REDUCTASE"/>
    <property type="match status" value="1"/>
</dbReference>
<evidence type="ECO:0000256" key="6">
    <source>
        <dbReference type="PIRSR" id="PIRSR000193-1"/>
    </source>
</evidence>
<keyword evidence="10" id="KW-1185">Reference proteome</keyword>
<dbReference type="AlphaFoldDB" id="A0A150H946"/>
<evidence type="ECO:0000259" key="8">
    <source>
        <dbReference type="Pfam" id="PF14748"/>
    </source>
</evidence>
<feature type="domain" description="Pyrroline-5-carboxylate reductase catalytic N-terminal" evidence="7">
    <location>
        <begin position="4"/>
        <end position="105"/>
    </location>
</feature>
<dbReference type="EC" id="1.5.1.2" evidence="4 5"/>
<comment type="function">
    <text evidence="4">Catalyzes the reduction of 1-pyrroline-5-carboxylate (PCA) to L-proline.</text>
</comment>
<proteinExistence type="inferred from homology"/>
<dbReference type="HAMAP" id="MF_01925">
    <property type="entry name" value="P5C_reductase"/>
    <property type="match status" value="1"/>
</dbReference>
<dbReference type="UniPathway" id="UPA00098">
    <property type="reaction ID" value="UER00361"/>
</dbReference>
<dbReference type="GO" id="GO:0005737">
    <property type="term" value="C:cytoplasm"/>
    <property type="evidence" value="ECO:0007669"/>
    <property type="project" value="UniProtKB-SubCell"/>
</dbReference>
<dbReference type="Gene3D" id="1.10.3730.10">
    <property type="entry name" value="ProC C-terminal domain-like"/>
    <property type="match status" value="1"/>
</dbReference>
<dbReference type="SUPFAM" id="SSF48179">
    <property type="entry name" value="6-phosphogluconate dehydrogenase C-terminal domain-like"/>
    <property type="match status" value="1"/>
</dbReference>
<dbReference type="NCBIfam" id="TIGR00112">
    <property type="entry name" value="proC"/>
    <property type="match status" value="1"/>
</dbReference>
<protein>
    <recommendedName>
        <fullName evidence="4 5">Pyrroline-5-carboxylate reductase</fullName>
        <shortName evidence="4">P5C reductase</shortName>
        <shortName evidence="4">P5CR</shortName>
        <ecNumber evidence="4 5">1.5.1.2</ecNumber>
    </recommendedName>
    <alternativeName>
        <fullName evidence="4">PCA reductase</fullName>
    </alternativeName>
</protein>
<evidence type="ECO:0000256" key="3">
    <source>
        <dbReference type="ARBA" id="ARBA00023002"/>
    </source>
</evidence>